<dbReference type="SUPFAM" id="SSF57850">
    <property type="entry name" value="RING/U-box"/>
    <property type="match status" value="1"/>
</dbReference>
<keyword evidence="5 15" id="KW-0863">Zinc-finger</keyword>
<keyword evidence="4" id="KW-0479">Metal-binding</keyword>
<organism evidence="18 19">
    <name type="scientific">Agrilus planipennis</name>
    <name type="common">Emerald ash borer</name>
    <name type="synonym">Agrilus marcopoli</name>
    <dbReference type="NCBI Taxonomy" id="224129"/>
    <lineage>
        <taxon>Eukaryota</taxon>
        <taxon>Metazoa</taxon>
        <taxon>Ecdysozoa</taxon>
        <taxon>Arthropoda</taxon>
        <taxon>Hexapoda</taxon>
        <taxon>Insecta</taxon>
        <taxon>Pterygota</taxon>
        <taxon>Neoptera</taxon>
        <taxon>Endopterygota</taxon>
        <taxon>Coleoptera</taxon>
        <taxon>Polyphaga</taxon>
        <taxon>Elateriformia</taxon>
        <taxon>Buprestoidea</taxon>
        <taxon>Buprestidae</taxon>
        <taxon>Agrilinae</taxon>
        <taxon>Agrilus</taxon>
    </lineage>
</organism>
<gene>
    <name evidence="19 20 21" type="primary">LOC108742285</name>
</gene>
<evidence type="ECO:0000256" key="7">
    <source>
        <dbReference type="ARBA" id="ARBA00022833"/>
    </source>
</evidence>
<comment type="catalytic activity">
    <reaction evidence="1">
        <text>S-ubiquitinyl-[E2 ubiquitin-conjugating enzyme]-L-cysteine + [acceptor protein]-L-lysine = [E2 ubiquitin-conjugating enzyme]-L-cysteine + N(6)-ubiquitinyl-[acceptor protein]-L-lysine.</text>
        <dbReference type="EC" id="2.3.2.27"/>
    </reaction>
</comment>
<sequence>MAEVTSPKTCRSSSASPPPKCAICLGTCTNKCYSNSCMHQFCFTCLLKWSKVKAECPLCKQAFKSIIHNIKSNSEYDEHIIARPNLSLEEQNIHNNPFLFIPPAPPRHFQFRTTFTVDPRGELAIQQMLLSHPLTNNFYIPGTLTRRASSSTSFRRSIYAQNLWVYAPPDITGQYRNISPSFFRENPIARNRLVPWLNRELNALLHENTQQVMHLVDVIMEHLLRHHIRSRHFRSLLFEYLDDKTDHFIHEFYNFMRSPFDMIGYDRHVMYTDRPESPTFSVSDYESDSDVAIVTETQPVTAENNPFRRPTIEVIEINSDSSRDSDVIVREPTPPEIVDLVGDSDSSSENSPLTTSNSRQIKRSLSTATSSSASDNDAVVADRPTLPLKLRLKRKHQSREKICKLKNRRKRTRSSSTSSSRSTSSSSGSTSSSTTSSSCDSCSSTSREEVYRRKMKYKKYKLRMKLRKSKHHLQQSYYKVLDTGDGLSGKKRKSPTTQSSDVQQENLYRSRLRPKRSKEVGKRNHKKKGTNRNHLKTILDNSVCNISEDNSPKHIKVQDNSEHFYPNFDSSETTQKNNMANSPNHSYTPPIENTSVDLKCPSSPAPKQECCDFYDYRKNGYTTVNENNDVAPTITNHRQLLASLYGEDYCRNDEGDPVRNDTETIHNDRSRLSPPEMTIESGSNPGPSRGRLRSVIVKKENSNLWYSRPFNYDSDSN</sequence>
<dbReference type="InterPro" id="IPR058745">
    <property type="entry name" value="PWI_Topors"/>
</dbReference>
<evidence type="ECO:0000313" key="19">
    <source>
        <dbReference type="RefSeq" id="XP_025830007.1"/>
    </source>
</evidence>
<evidence type="ECO:0000256" key="9">
    <source>
        <dbReference type="ARBA" id="ARBA00023163"/>
    </source>
</evidence>
<evidence type="ECO:0000256" key="1">
    <source>
        <dbReference type="ARBA" id="ARBA00000900"/>
    </source>
</evidence>
<evidence type="ECO:0000256" key="14">
    <source>
        <dbReference type="ARBA" id="ARBA00079184"/>
    </source>
</evidence>
<evidence type="ECO:0000256" key="4">
    <source>
        <dbReference type="ARBA" id="ARBA00022723"/>
    </source>
</evidence>
<dbReference type="InterPro" id="IPR017907">
    <property type="entry name" value="Znf_RING_CS"/>
</dbReference>
<dbReference type="InterPro" id="IPR018957">
    <property type="entry name" value="Znf_C3HC4_RING-type"/>
</dbReference>
<dbReference type="CDD" id="cd16574">
    <property type="entry name" value="RING-HC_Topors"/>
    <property type="match status" value="1"/>
</dbReference>
<dbReference type="RefSeq" id="XP_025830009.1">
    <property type="nucleotide sequence ID" value="XM_025974224.1"/>
</dbReference>
<feature type="compositionally biased region" description="Basic residues" evidence="16">
    <location>
        <begin position="523"/>
        <end position="535"/>
    </location>
</feature>
<evidence type="ECO:0000313" key="18">
    <source>
        <dbReference type="Proteomes" id="UP000192223"/>
    </source>
</evidence>
<feature type="compositionally biased region" description="Basic and acidic residues" evidence="16">
    <location>
        <begin position="653"/>
        <end position="671"/>
    </location>
</feature>
<evidence type="ECO:0000313" key="21">
    <source>
        <dbReference type="RefSeq" id="XP_025830009.1"/>
    </source>
</evidence>
<evidence type="ECO:0000256" key="12">
    <source>
        <dbReference type="ARBA" id="ARBA00076940"/>
    </source>
</evidence>
<evidence type="ECO:0000256" key="13">
    <source>
        <dbReference type="ARBA" id="ARBA00079040"/>
    </source>
</evidence>
<feature type="region of interest" description="Disordered" evidence="16">
    <location>
        <begin position="336"/>
        <end position="450"/>
    </location>
</feature>
<feature type="compositionally biased region" description="Low complexity" evidence="16">
    <location>
        <begin position="364"/>
        <end position="374"/>
    </location>
</feature>
<dbReference type="PANTHER" id="PTHR46077:SF1">
    <property type="entry name" value="TOP1 BINDING ARGININE_SERINE RICH PROTEIN, E3 UBIQUITIN LIGASE"/>
    <property type="match status" value="1"/>
</dbReference>
<feature type="compositionally biased region" description="Polar residues" evidence="16">
    <location>
        <begin position="344"/>
        <end position="359"/>
    </location>
</feature>
<evidence type="ECO:0000256" key="2">
    <source>
        <dbReference type="ARBA" id="ARBA00012483"/>
    </source>
</evidence>
<evidence type="ECO:0000256" key="16">
    <source>
        <dbReference type="SAM" id="MobiDB-lite"/>
    </source>
</evidence>
<protein>
    <recommendedName>
        <fullName evidence="10">E3 ubiquitin-protein ligase Topors</fullName>
        <ecNumber evidence="2">2.3.2.27</ecNumber>
    </recommendedName>
    <alternativeName>
        <fullName evidence="11">RING-type E3 ubiquitin transferase Topors</fullName>
    </alternativeName>
    <alternativeName>
        <fullName evidence="13">SUMO1-protein E3 ligase Topors</fullName>
    </alternativeName>
    <alternativeName>
        <fullName evidence="12">Topoisomerase I-binding RING finger protein</fullName>
    </alternativeName>
    <alternativeName>
        <fullName evidence="14">Topoisomerase I-binding arginine/serine-rich protein</fullName>
    </alternativeName>
</protein>
<dbReference type="GO" id="GO:0061630">
    <property type="term" value="F:ubiquitin protein ligase activity"/>
    <property type="evidence" value="ECO:0007669"/>
    <property type="project" value="UniProtKB-EC"/>
</dbReference>
<evidence type="ECO:0000259" key="17">
    <source>
        <dbReference type="PROSITE" id="PS50089"/>
    </source>
</evidence>
<feature type="domain" description="RING-type" evidence="17">
    <location>
        <begin position="21"/>
        <end position="60"/>
    </location>
</feature>
<dbReference type="PANTHER" id="PTHR46077">
    <property type="entry name" value="E3 UBIQUITIN-PROTEIN LIGASE TOPORS"/>
    <property type="match status" value="1"/>
</dbReference>
<evidence type="ECO:0000256" key="3">
    <source>
        <dbReference type="ARBA" id="ARBA00022679"/>
    </source>
</evidence>
<dbReference type="InterPro" id="IPR058746">
    <property type="entry name" value="Znf_RING-type_Topors"/>
</dbReference>
<dbReference type="Gene3D" id="3.30.40.10">
    <property type="entry name" value="Zinc/RING finger domain, C3HC4 (zinc finger)"/>
    <property type="match status" value="1"/>
</dbReference>
<feature type="compositionally biased region" description="Polar residues" evidence="16">
    <location>
        <begin position="495"/>
        <end position="507"/>
    </location>
</feature>
<dbReference type="GeneID" id="108742285"/>
<name>A0A7F5R386_AGRPL</name>
<keyword evidence="6" id="KW-0833">Ubl conjugation pathway</keyword>
<feature type="region of interest" description="Disordered" evidence="16">
    <location>
        <begin position="568"/>
        <end position="589"/>
    </location>
</feature>
<feature type="compositionally biased region" description="Low complexity" evidence="16">
    <location>
        <begin position="414"/>
        <end position="445"/>
    </location>
</feature>
<dbReference type="AlphaFoldDB" id="A0A7F5R386"/>
<keyword evidence="8" id="KW-0805">Transcription regulation</keyword>
<keyword evidence="3" id="KW-0808">Transferase</keyword>
<keyword evidence="9" id="KW-0804">Transcription</keyword>
<reference evidence="19 20" key="1">
    <citation type="submission" date="2025-04" db="UniProtKB">
        <authorList>
            <consortium name="RefSeq"/>
        </authorList>
    </citation>
    <scope>IDENTIFICATION</scope>
    <source>
        <tissue evidence="19 20">Entire body</tissue>
    </source>
</reference>
<dbReference type="GO" id="GO:0000209">
    <property type="term" value="P:protein polyubiquitination"/>
    <property type="evidence" value="ECO:0007669"/>
    <property type="project" value="TreeGrafter"/>
</dbReference>
<proteinExistence type="predicted"/>
<dbReference type="OrthoDB" id="365379at2759"/>
<dbReference type="Pfam" id="PF26084">
    <property type="entry name" value="PWI_Topors"/>
    <property type="match status" value="1"/>
</dbReference>
<keyword evidence="18" id="KW-1185">Reference proteome</keyword>
<evidence type="ECO:0000256" key="6">
    <source>
        <dbReference type="ARBA" id="ARBA00022786"/>
    </source>
</evidence>
<evidence type="ECO:0000256" key="5">
    <source>
        <dbReference type="ARBA" id="ARBA00022771"/>
    </source>
</evidence>
<evidence type="ECO:0000256" key="10">
    <source>
        <dbReference type="ARBA" id="ARBA00071236"/>
    </source>
</evidence>
<accession>A0A7F5R386</accession>
<dbReference type="PROSITE" id="PS50089">
    <property type="entry name" value="ZF_RING_2"/>
    <property type="match status" value="1"/>
</dbReference>
<feature type="region of interest" description="Disordered" evidence="16">
    <location>
        <begin position="482"/>
        <end position="536"/>
    </location>
</feature>
<dbReference type="Pfam" id="PF00097">
    <property type="entry name" value="zf-C3HC4"/>
    <property type="match status" value="1"/>
</dbReference>
<feature type="region of interest" description="Disordered" evidence="16">
    <location>
        <begin position="653"/>
        <end position="694"/>
    </location>
</feature>
<evidence type="ECO:0000256" key="11">
    <source>
        <dbReference type="ARBA" id="ARBA00076856"/>
    </source>
</evidence>
<dbReference type="RefSeq" id="XP_025830007.1">
    <property type="nucleotide sequence ID" value="XM_025974222.1"/>
</dbReference>
<dbReference type="FunFam" id="3.30.40.10:FF:000136">
    <property type="entry name" value="E3 ubiquitin-protein ligase Topors"/>
    <property type="match status" value="1"/>
</dbReference>
<evidence type="ECO:0000256" key="15">
    <source>
        <dbReference type="PROSITE-ProRule" id="PRU00175"/>
    </source>
</evidence>
<dbReference type="PROSITE" id="PS00518">
    <property type="entry name" value="ZF_RING_1"/>
    <property type="match status" value="1"/>
</dbReference>
<dbReference type="KEGG" id="apln:108742285"/>
<dbReference type="Proteomes" id="UP000192223">
    <property type="component" value="Unplaced"/>
</dbReference>
<dbReference type="GO" id="GO:0005634">
    <property type="term" value="C:nucleus"/>
    <property type="evidence" value="ECO:0007669"/>
    <property type="project" value="UniProtKB-ARBA"/>
</dbReference>
<dbReference type="GO" id="GO:0008270">
    <property type="term" value="F:zinc ion binding"/>
    <property type="evidence" value="ECO:0007669"/>
    <property type="project" value="UniProtKB-KW"/>
</dbReference>
<dbReference type="InterPro" id="IPR013083">
    <property type="entry name" value="Znf_RING/FYVE/PHD"/>
</dbReference>
<keyword evidence="7" id="KW-0862">Zinc</keyword>
<evidence type="ECO:0000256" key="8">
    <source>
        <dbReference type="ARBA" id="ARBA00023015"/>
    </source>
</evidence>
<evidence type="ECO:0000313" key="20">
    <source>
        <dbReference type="RefSeq" id="XP_025830008.1"/>
    </source>
</evidence>
<dbReference type="InterPro" id="IPR001841">
    <property type="entry name" value="Znf_RING"/>
</dbReference>
<dbReference type="SMART" id="SM00184">
    <property type="entry name" value="RING"/>
    <property type="match status" value="1"/>
</dbReference>
<dbReference type="EC" id="2.3.2.27" evidence="2"/>
<feature type="compositionally biased region" description="Basic residues" evidence="16">
    <location>
        <begin position="390"/>
        <end position="413"/>
    </location>
</feature>
<dbReference type="GO" id="GO:0006513">
    <property type="term" value="P:protein monoubiquitination"/>
    <property type="evidence" value="ECO:0007669"/>
    <property type="project" value="TreeGrafter"/>
</dbReference>
<dbReference type="RefSeq" id="XP_025830008.1">
    <property type="nucleotide sequence ID" value="XM_025974223.1"/>
</dbReference>